<accession>A0ABD3FIQ5</accession>
<dbReference type="PANTHER" id="PTHR31642:SF310">
    <property type="entry name" value="FATTY ALCOHOL:CAFFEOYL-COA ACYLTRANSFERASE"/>
    <property type="match status" value="1"/>
</dbReference>
<dbReference type="InterPro" id="IPR023213">
    <property type="entry name" value="CAT-like_dom_sf"/>
</dbReference>
<dbReference type="EMBL" id="JBIMZQ010000020">
    <property type="protein sequence ID" value="KAL3665591.1"/>
    <property type="molecule type" value="Genomic_DNA"/>
</dbReference>
<organism evidence="3 4">
    <name type="scientific">Phytophthora oleae</name>
    <dbReference type="NCBI Taxonomy" id="2107226"/>
    <lineage>
        <taxon>Eukaryota</taxon>
        <taxon>Sar</taxon>
        <taxon>Stramenopiles</taxon>
        <taxon>Oomycota</taxon>
        <taxon>Peronosporomycetes</taxon>
        <taxon>Peronosporales</taxon>
        <taxon>Peronosporaceae</taxon>
        <taxon>Phytophthora</taxon>
    </lineage>
</organism>
<gene>
    <name evidence="3" type="ORF">V7S43_009625</name>
</gene>
<proteinExistence type="predicted"/>
<dbReference type="Gene3D" id="3.30.559.10">
    <property type="entry name" value="Chloramphenicol acetyltransferase-like domain"/>
    <property type="match status" value="1"/>
</dbReference>
<dbReference type="PANTHER" id="PTHR31642">
    <property type="entry name" value="TRICHOTHECENE 3-O-ACETYLTRANSFERASE"/>
    <property type="match status" value="1"/>
</dbReference>
<dbReference type="GO" id="GO:0016740">
    <property type="term" value="F:transferase activity"/>
    <property type="evidence" value="ECO:0007669"/>
    <property type="project" value="UniProtKB-KW"/>
</dbReference>
<evidence type="ECO:0000313" key="3">
    <source>
        <dbReference type="EMBL" id="KAL3665591.1"/>
    </source>
</evidence>
<dbReference type="SUPFAM" id="SSF52777">
    <property type="entry name" value="CoA-dependent acyltransferases"/>
    <property type="match status" value="1"/>
</dbReference>
<evidence type="ECO:0000256" key="2">
    <source>
        <dbReference type="SAM" id="MobiDB-lite"/>
    </source>
</evidence>
<sequence length="230" mass="25492">MKRLKKHSNPSRSTSCRLHARASTNSLPPRLKALVSSPSYVSTIDSLTAVFTVLITRARGHGQEVRIATCVNGREHLKPPLPANYVGNVIFNAVTTYQAAELASDTFNDILGVVARRIRASITETRDDQFLRDSLAFISSQPDMTSMFVSTNFFFGHDLFFTSWARMGAYDADFSGGKPRYAGMPRVPVTDGLVVIADPMYPEKDGLDVLVLLETKAMKRFSEQWQALAL</sequence>
<evidence type="ECO:0000313" key="4">
    <source>
        <dbReference type="Proteomes" id="UP001632037"/>
    </source>
</evidence>
<feature type="region of interest" description="Disordered" evidence="2">
    <location>
        <begin position="1"/>
        <end position="22"/>
    </location>
</feature>
<dbReference type="AlphaFoldDB" id="A0ABD3FIQ5"/>
<dbReference type="Proteomes" id="UP001632037">
    <property type="component" value="Unassembled WGS sequence"/>
</dbReference>
<name>A0ABD3FIQ5_9STRA</name>
<reference evidence="3 4" key="1">
    <citation type="submission" date="2024-09" db="EMBL/GenBank/DDBJ databases">
        <title>Genome sequencing and assembly of Phytophthora oleae, isolate VK10A, causative agent of rot of olive drupes.</title>
        <authorList>
            <person name="Conti Taguali S."/>
            <person name="Riolo M."/>
            <person name="La Spada F."/>
            <person name="Cacciola S.O."/>
            <person name="Dionisio G."/>
        </authorList>
    </citation>
    <scope>NUCLEOTIDE SEQUENCE [LARGE SCALE GENOMIC DNA]</scope>
    <source>
        <strain evidence="3 4">VK10A</strain>
    </source>
</reference>
<dbReference type="Pfam" id="PF02458">
    <property type="entry name" value="Transferase"/>
    <property type="match status" value="1"/>
</dbReference>
<keyword evidence="1" id="KW-0808">Transferase</keyword>
<feature type="compositionally biased region" description="Polar residues" evidence="2">
    <location>
        <begin position="10"/>
        <end position="22"/>
    </location>
</feature>
<dbReference type="InterPro" id="IPR050317">
    <property type="entry name" value="Plant_Fungal_Acyltransferase"/>
</dbReference>
<evidence type="ECO:0000256" key="1">
    <source>
        <dbReference type="ARBA" id="ARBA00022679"/>
    </source>
</evidence>
<keyword evidence="4" id="KW-1185">Reference proteome</keyword>
<protein>
    <submittedName>
        <fullName evidence="3">Uncharacterized protein</fullName>
    </submittedName>
</protein>
<comment type="caution">
    <text evidence="3">The sequence shown here is derived from an EMBL/GenBank/DDBJ whole genome shotgun (WGS) entry which is preliminary data.</text>
</comment>